<dbReference type="PANTHER" id="PTHR43701:SF2">
    <property type="entry name" value="MEMBRANE TRANSPORTER PROTEIN YJNA-RELATED"/>
    <property type="match status" value="1"/>
</dbReference>
<keyword evidence="8" id="KW-1185">Reference proteome</keyword>
<name>A0A9E8HNU7_9ALTE</name>
<keyword evidence="3 6" id="KW-0812">Transmembrane</keyword>
<keyword evidence="5 6" id="KW-0472">Membrane</keyword>
<comment type="similarity">
    <text evidence="2 6">Belongs to the 4-toluene sulfonate uptake permease (TSUP) (TC 2.A.102) family.</text>
</comment>
<evidence type="ECO:0000256" key="1">
    <source>
        <dbReference type="ARBA" id="ARBA00004141"/>
    </source>
</evidence>
<keyword evidence="6" id="KW-1003">Cell membrane</keyword>
<dbReference type="RefSeq" id="WP_251812199.1">
    <property type="nucleotide sequence ID" value="NZ_CP101527.1"/>
</dbReference>
<evidence type="ECO:0000256" key="5">
    <source>
        <dbReference type="ARBA" id="ARBA00023136"/>
    </source>
</evidence>
<protein>
    <recommendedName>
        <fullName evidence="6">Probable membrane transporter protein</fullName>
    </recommendedName>
</protein>
<evidence type="ECO:0000256" key="6">
    <source>
        <dbReference type="RuleBase" id="RU363041"/>
    </source>
</evidence>
<keyword evidence="4 6" id="KW-1133">Transmembrane helix</keyword>
<feature type="transmembrane region" description="Helical" evidence="6">
    <location>
        <begin position="37"/>
        <end position="58"/>
    </location>
</feature>
<dbReference type="Pfam" id="PF01925">
    <property type="entry name" value="TauE"/>
    <property type="match status" value="1"/>
</dbReference>
<organism evidence="7 8">
    <name type="scientific">Alkalimarinus sediminis</name>
    <dbReference type="NCBI Taxonomy" id="1632866"/>
    <lineage>
        <taxon>Bacteria</taxon>
        <taxon>Pseudomonadati</taxon>
        <taxon>Pseudomonadota</taxon>
        <taxon>Gammaproteobacteria</taxon>
        <taxon>Alteromonadales</taxon>
        <taxon>Alteromonadaceae</taxon>
        <taxon>Alkalimarinus</taxon>
    </lineage>
</organism>
<accession>A0A9E8HNU7</accession>
<feature type="transmembrane region" description="Helical" evidence="6">
    <location>
        <begin position="155"/>
        <end position="183"/>
    </location>
</feature>
<feature type="transmembrane region" description="Helical" evidence="6">
    <location>
        <begin position="246"/>
        <end position="264"/>
    </location>
</feature>
<evidence type="ECO:0000256" key="2">
    <source>
        <dbReference type="ARBA" id="ARBA00009142"/>
    </source>
</evidence>
<evidence type="ECO:0000313" key="8">
    <source>
        <dbReference type="Proteomes" id="UP001164472"/>
    </source>
</evidence>
<feature type="transmembrane region" description="Helical" evidence="6">
    <location>
        <begin position="12"/>
        <end position="31"/>
    </location>
</feature>
<evidence type="ECO:0000256" key="4">
    <source>
        <dbReference type="ARBA" id="ARBA00022989"/>
    </source>
</evidence>
<evidence type="ECO:0000256" key="3">
    <source>
        <dbReference type="ARBA" id="ARBA00022692"/>
    </source>
</evidence>
<reference evidence="7" key="1">
    <citation type="submission" date="2022-07" db="EMBL/GenBank/DDBJ databases">
        <title>Alkalimarinus sp. nov., isolated from gut of a Alitta virens.</title>
        <authorList>
            <person name="Yang A.I."/>
            <person name="Shin N.-R."/>
        </authorList>
    </citation>
    <scope>NUCLEOTIDE SEQUENCE</scope>
    <source>
        <strain evidence="7">FA028</strain>
    </source>
</reference>
<comment type="subcellular location">
    <subcellularLocation>
        <location evidence="6">Cell membrane</location>
        <topology evidence="6">Multi-pass membrane protein</topology>
    </subcellularLocation>
    <subcellularLocation>
        <location evidence="1">Membrane</location>
        <topology evidence="1">Multi-pass membrane protein</topology>
    </subcellularLocation>
</comment>
<feature type="transmembrane region" description="Helical" evidence="6">
    <location>
        <begin position="218"/>
        <end position="239"/>
    </location>
</feature>
<gene>
    <name evidence="7" type="ORF">NNL22_05430</name>
</gene>
<feature type="transmembrane region" description="Helical" evidence="6">
    <location>
        <begin position="106"/>
        <end position="127"/>
    </location>
</feature>
<dbReference type="GO" id="GO:0005886">
    <property type="term" value="C:plasma membrane"/>
    <property type="evidence" value="ECO:0007669"/>
    <property type="project" value="UniProtKB-SubCell"/>
</dbReference>
<sequence>METLFEIHTIMYILAGAGVGLAVGITGVGGGSLMTPLLLLFGFPTHIAIGTDLFYAAITKAGGVFSHQRQSTIQWDVVFRLARGSIPASIITVILLNVFFEDADSYSHVLVTTLGAMLILTSVVLLFKKRLQALSHTKHEGDSFMAKHRNSLTTVMGVLLGVCVTLSSVGAGAFGAAILLVLYPHLSPIKVIGTDIAHAVPLTLIAGLGHLSLGNVDFVLLFSLLIGSLPAIHIGTMLGKRLPDKVLQPALASILLIIGVKYAFF</sequence>
<dbReference type="InterPro" id="IPR051598">
    <property type="entry name" value="TSUP/Inactive_protease-like"/>
</dbReference>
<dbReference type="KEGG" id="asem:NNL22_05430"/>
<feature type="transmembrane region" description="Helical" evidence="6">
    <location>
        <begin position="78"/>
        <end position="100"/>
    </location>
</feature>
<dbReference type="Proteomes" id="UP001164472">
    <property type="component" value="Chromosome"/>
</dbReference>
<dbReference type="InterPro" id="IPR002781">
    <property type="entry name" value="TM_pro_TauE-like"/>
</dbReference>
<dbReference type="EMBL" id="CP101527">
    <property type="protein sequence ID" value="UZW76023.1"/>
    <property type="molecule type" value="Genomic_DNA"/>
</dbReference>
<dbReference type="AlphaFoldDB" id="A0A9E8HNU7"/>
<proteinExistence type="inferred from homology"/>
<evidence type="ECO:0000313" key="7">
    <source>
        <dbReference type="EMBL" id="UZW76023.1"/>
    </source>
</evidence>
<dbReference type="PANTHER" id="PTHR43701">
    <property type="entry name" value="MEMBRANE TRANSPORTER PROTEIN MJ0441-RELATED"/>
    <property type="match status" value="1"/>
</dbReference>